<evidence type="ECO:0000313" key="9">
    <source>
        <dbReference type="WBParaSite" id="PDA_v2.g10538.t1"/>
    </source>
</evidence>
<dbReference type="AlphaFoldDB" id="A0A914P056"/>
<protein>
    <submittedName>
        <fullName evidence="9">Titin</fullName>
    </submittedName>
</protein>
<dbReference type="SMART" id="SM00060">
    <property type="entry name" value="FN3"/>
    <property type="match status" value="3"/>
</dbReference>
<dbReference type="PANTHER" id="PTHR14340:SF9">
    <property type="entry name" value="FIBRONECTIN TYPE-III DOMAIN-CONTAINING PROTEIN"/>
    <property type="match status" value="1"/>
</dbReference>
<evidence type="ECO:0000256" key="4">
    <source>
        <dbReference type="ARBA" id="ARBA00023180"/>
    </source>
</evidence>
<dbReference type="PANTHER" id="PTHR14340">
    <property type="entry name" value="MICROFIBRIL-ASSOCIATED GLYCOPROTEIN 3"/>
    <property type="match status" value="1"/>
</dbReference>
<dbReference type="Pfam" id="PF07679">
    <property type="entry name" value="I-set"/>
    <property type="match status" value="1"/>
</dbReference>
<feature type="domain" description="Ig-like" evidence="6">
    <location>
        <begin position="321"/>
        <end position="417"/>
    </location>
</feature>
<keyword evidence="1" id="KW-0732">Signal</keyword>
<keyword evidence="4" id="KW-0325">Glycoprotein</keyword>
<dbReference type="InterPro" id="IPR007110">
    <property type="entry name" value="Ig-like_dom"/>
</dbReference>
<keyword evidence="2" id="KW-0677">Repeat</keyword>
<dbReference type="Gene3D" id="2.60.40.10">
    <property type="entry name" value="Immunoglobulins"/>
    <property type="match status" value="5"/>
</dbReference>
<dbReference type="PROSITE" id="PS50835">
    <property type="entry name" value="IG_LIKE"/>
    <property type="match status" value="2"/>
</dbReference>
<dbReference type="Pfam" id="PF00041">
    <property type="entry name" value="fn3"/>
    <property type="match status" value="3"/>
</dbReference>
<dbReference type="SUPFAM" id="SSF49265">
    <property type="entry name" value="Fibronectin type III"/>
    <property type="match status" value="3"/>
</dbReference>
<dbReference type="FunFam" id="2.60.40.10:FF:000036">
    <property type="entry name" value="receptor-type tyrosine-protein phosphatase delta isoform X1"/>
    <property type="match status" value="1"/>
</dbReference>
<sequence length="528" mass="58623">MVKEVYKNSKFVCVAKNDEGSTERAVEVTVLGPGSAPILKTANAGRTSIQISWDPPHLQNRPIISYTLYYTTNPQQPLKFWKKLHVNEPQRQVTIPHLTPHKQYFIRVRALDKEGPGKPSSTVSVSTLKPPKIPTIEIVDGAEKLIAPNTSFAVSCNVTDSDPTPSLYWASRGRPITQQKTTKLFTIQHNGLIEDAVFTCTAKNEAGTDEKNVSILIAGPSMPERIRYNVDGTSVQVFWEKPKYENSEIKDYEILYTKDPSLPLNEWQSSKVGDPAANTFTVSGLDEKTPYSFKIRGISDRGPGQPSLGFDIQTWLGPREPEVTLNPSEPIVSRPSTAELVFNCDATGVPKPKIIWLSNGIPIEDGKEDYRIYEVKVDNVLDKTSSKLTSQSTTKSGPITCQAINKHGQDEKRVDVKILGPGSPPKNIKSSTQENGFTVEWEPPTHPNGPISKYVIYYTPEDSDAELADYNTKVVDGSDTSVTIGNQNEDTPFIIRMQAISDDGPGIISETYKVKTGQKRRIYFTRSY</sequence>
<keyword evidence="8" id="KW-1185">Reference proteome</keyword>
<keyword evidence="3" id="KW-1015">Disulfide bond</keyword>
<dbReference type="InterPro" id="IPR003598">
    <property type="entry name" value="Ig_sub2"/>
</dbReference>
<reference evidence="9" key="1">
    <citation type="submission" date="2022-11" db="UniProtKB">
        <authorList>
            <consortium name="WormBaseParasite"/>
        </authorList>
    </citation>
    <scope>IDENTIFICATION</scope>
</reference>
<feature type="domain" description="Fibronectin type-III" evidence="7">
    <location>
        <begin position="33"/>
        <end position="130"/>
    </location>
</feature>
<dbReference type="InterPro" id="IPR003961">
    <property type="entry name" value="FN3_dom"/>
</dbReference>
<evidence type="ECO:0000259" key="7">
    <source>
        <dbReference type="PROSITE" id="PS50853"/>
    </source>
</evidence>
<evidence type="ECO:0000313" key="8">
    <source>
        <dbReference type="Proteomes" id="UP000887578"/>
    </source>
</evidence>
<feature type="domain" description="Fibronectin type-III" evidence="7">
    <location>
        <begin position="421"/>
        <end position="519"/>
    </location>
</feature>
<evidence type="ECO:0000256" key="5">
    <source>
        <dbReference type="ARBA" id="ARBA00023319"/>
    </source>
</evidence>
<dbReference type="InterPro" id="IPR036179">
    <property type="entry name" value="Ig-like_dom_sf"/>
</dbReference>
<evidence type="ECO:0000259" key="6">
    <source>
        <dbReference type="PROSITE" id="PS50835"/>
    </source>
</evidence>
<accession>A0A914P056</accession>
<dbReference type="InterPro" id="IPR013098">
    <property type="entry name" value="Ig_I-set"/>
</dbReference>
<name>A0A914P056_9BILA</name>
<evidence type="ECO:0000256" key="1">
    <source>
        <dbReference type="ARBA" id="ARBA00022729"/>
    </source>
</evidence>
<feature type="domain" description="Fibronectin type-III" evidence="7">
    <location>
        <begin position="219"/>
        <end position="317"/>
    </location>
</feature>
<dbReference type="InterPro" id="IPR013783">
    <property type="entry name" value="Ig-like_fold"/>
</dbReference>
<dbReference type="WBParaSite" id="PDA_v2.g10538.t1">
    <property type="protein sequence ID" value="PDA_v2.g10538.t1"/>
    <property type="gene ID" value="PDA_v2.g10538"/>
</dbReference>
<proteinExistence type="predicted"/>
<dbReference type="PROSITE" id="PS50853">
    <property type="entry name" value="FN3"/>
    <property type="match status" value="3"/>
</dbReference>
<organism evidence="8 9">
    <name type="scientific">Panagrolaimus davidi</name>
    <dbReference type="NCBI Taxonomy" id="227884"/>
    <lineage>
        <taxon>Eukaryota</taxon>
        <taxon>Metazoa</taxon>
        <taxon>Ecdysozoa</taxon>
        <taxon>Nematoda</taxon>
        <taxon>Chromadorea</taxon>
        <taxon>Rhabditida</taxon>
        <taxon>Tylenchina</taxon>
        <taxon>Panagrolaimomorpha</taxon>
        <taxon>Panagrolaimoidea</taxon>
        <taxon>Panagrolaimidae</taxon>
        <taxon>Panagrolaimus</taxon>
    </lineage>
</organism>
<dbReference type="CDD" id="cd00063">
    <property type="entry name" value="FN3"/>
    <property type="match status" value="3"/>
</dbReference>
<feature type="domain" description="Ig-like" evidence="6">
    <location>
        <begin position="134"/>
        <end position="214"/>
    </location>
</feature>
<dbReference type="PRINTS" id="PR00014">
    <property type="entry name" value="FNTYPEIII"/>
</dbReference>
<evidence type="ECO:0000256" key="3">
    <source>
        <dbReference type="ARBA" id="ARBA00023157"/>
    </source>
</evidence>
<keyword evidence="5" id="KW-0393">Immunoglobulin domain</keyword>
<evidence type="ECO:0000256" key="2">
    <source>
        <dbReference type="ARBA" id="ARBA00022737"/>
    </source>
</evidence>
<dbReference type="SMART" id="SM00408">
    <property type="entry name" value="IGc2"/>
    <property type="match status" value="2"/>
</dbReference>
<dbReference type="SUPFAM" id="SSF48726">
    <property type="entry name" value="Immunoglobulin"/>
    <property type="match status" value="2"/>
</dbReference>
<dbReference type="Proteomes" id="UP000887578">
    <property type="component" value="Unplaced"/>
</dbReference>
<dbReference type="InterPro" id="IPR036116">
    <property type="entry name" value="FN3_sf"/>
</dbReference>